<dbReference type="SUPFAM" id="SSF57903">
    <property type="entry name" value="FYVE/PHD zinc finger"/>
    <property type="match status" value="1"/>
</dbReference>
<evidence type="ECO:0000313" key="2">
    <source>
        <dbReference type="Ensembl" id="ENSEBUP00000014575.1"/>
    </source>
</evidence>
<protein>
    <recommendedName>
        <fullName evidence="1">YqaJ viral recombinase domain-containing protein</fullName>
    </recommendedName>
</protein>
<dbReference type="Ensembl" id="ENSEBUT00000015156.1">
    <property type="protein sequence ID" value="ENSEBUP00000014580.1"/>
    <property type="gene ID" value="ENSEBUG00000009193.1"/>
</dbReference>
<sequence>MSIRLAILGSDRSRAIERETKNQRMCNSWFEYKSGRITASCFKAASRADPTDPSLSLIKQICYPGTFNLSTSATRWTCQHQEMARMSYDERAKHHHTELHVEDSGLHIHPYFPHLSASPDGLVQCTCCGKGIIETKCPFCQECSAVDDDCADGCWCMEINADGVVSLRKDHQYYAQVQAELFITGREYCDFVMILEKNQAQPYVERIKANNRFFKPYVEQVASFFVLGVLPELLGRWSTRAGFQTCIPITDTSAEMLWCYCKEPENARAMLKCSSASCSIQKFHQKCLGLKKKTRSEGGCA</sequence>
<dbReference type="Gene3D" id="3.30.40.10">
    <property type="entry name" value="Zinc/RING finger domain, C3HC4 (zinc finger)"/>
    <property type="match status" value="1"/>
</dbReference>
<evidence type="ECO:0000313" key="3">
    <source>
        <dbReference type="Proteomes" id="UP000694388"/>
    </source>
</evidence>
<dbReference type="Proteomes" id="UP000694388">
    <property type="component" value="Unplaced"/>
</dbReference>
<keyword evidence="3" id="KW-1185">Reference proteome</keyword>
<dbReference type="OMA" id="HIERIMF"/>
<dbReference type="AlphaFoldDB" id="A0A8C4QFE3"/>
<dbReference type="InterPro" id="IPR019080">
    <property type="entry name" value="YqaJ_viral_recombinase"/>
</dbReference>
<dbReference type="GeneTree" id="ENSGT01030000234869"/>
<dbReference type="Pfam" id="PF09588">
    <property type="entry name" value="YqaJ"/>
    <property type="match status" value="1"/>
</dbReference>
<accession>A0A8C4QFE3</accession>
<dbReference type="InterPro" id="IPR013083">
    <property type="entry name" value="Znf_RING/FYVE/PHD"/>
</dbReference>
<evidence type="ECO:0000259" key="1">
    <source>
        <dbReference type="Pfam" id="PF09588"/>
    </source>
</evidence>
<dbReference type="Ensembl" id="ENSEBUT00000015151.1">
    <property type="protein sequence ID" value="ENSEBUP00000014575.1"/>
    <property type="gene ID" value="ENSEBUG00000009193.1"/>
</dbReference>
<dbReference type="InterPro" id="IPR011011">
    <property type="entry name" value="Znf_FYVE_PHD"/>
</dbReference>
<dbReference type="InterPro" id="IPR011335">
    <property type="entry name" value="Restrct_endonuc-II-like"/>
</dbReference>
<feature type="domain" description="YqaJ viral recombinase" evidence="1">
    <location>
        <begin position="29"/>
        <end position="187"/>
    </location>
</feature>
<proteinExistence type="predicted"/>
<dbReference type="GO" id="GO:0006281">
    <property type="term" value="P:DNA repair"/>
    <property type="evidence" value="ECO:0007669"/>
    <property type="project" value="UniProtKB-ARBA"/>
</dbReference>
<reference evidence="2" key="1">
    <citation type="submission" date="2025-05" db="UniProtKB">
        <authorList>
            <consortium name="Ensembl"/>
        </authorList>
    </citation>
    <scope>IDENTIFICATION</scope>
</reference>
<dbReference type="CDD" id="cd22343">
    <property type="entry name" value="PDDEXK_lambda_exonuclease-like"/>
    <property type="match status" value="1"/>
</dbReference>
<dbReference type="SUPFAM" id="SSF52980">
    <property type="entry name" value="Restriction endonuclease-like"/>
    <property type="match status" value="1"/>
</dbReference>
<dbReference type="PANTHER" id="PTHR47526:SF4">
    <property type="entry name" value="SWIM-TYPE DOMAIN-CONTAINING PROTEIN"/>
    <property type="match status" value="1"/>
</dbReference>
<dbReference type="Gene3D" id="3.90.320.10">
    <property type="match status" value="1"/>
</dbReference>
<name>A0A8C4QFE3_EPTBU</name>
<dbReference type="PANTHER" id="PTHR47526">
    <property type="entry name" value="ATP-DEPENDENT DNA HELICASE"/>
    <property type="match status" value="1"/>
</dbReference>
<organism evidence="2 3">
    <name type="scientific">Eptatretus burgeri</name>
    <name type="common">Inshore hagfish</name>
    <dbReference type="NCBI Taxonomy" id="7764"/>
    <lineage>
        <taxon>Eukaryota</taxon>
        <taxon>Metazoa</taxon>
        <taxon>Chordata</taxon>
        <taxon>Craniata</taxon>
        <taxon>Vertebrata</taxon>
        <taxon>Cyclostomata</taxon>
        <taxon>Myxini</taxon>
        <taxon>Myxiniformes</taxon>
        <taxon>Myxinidae</taxon>
        <taxon>Eptatretinae</taxon>
        <taxon>Eptatretus</taxon>
    </lineage>
</organism>
<dbReference type="InterPro" id="IPR011604">
    <property type="entry name" value="PDDEXK-like_dom_sf"/>
</dbReference>